<evidence type="ECO:0000313" key="2">
    <source>
        <dbReference type="Proteomes" id="UP000222768"/>
    </source>
</evidence>
<protein>
    <submittedName>
        <fullName evidence="1">Uncharacterized protein</fullName>
    </submittedName>
</protein>
<name>A0A855EJR4_9ENTR</name>
<dbReference type="Proteomes" id="UP000222768">
    <property type="component" value="Unassembled WGS sequence"/>
</dbReference>
<comment type="caution">
    <text evidence="1">The sequence shown here is derived from an EMBL/GenBank/DDBJ whole genome shotgun (WGS) entry which is preliminary data.</text>
</comment>
<dbReference type="AlphaFoldDB" id="A0A855EJR4"/>
<dbReference type="EMBL" id="PDLK01000002">
    <property type="protein sequence ID" value="PHH03807.1"/>
    <property type="molecule type" value="Genomic_DNA"/>
</dbReference>
<organism evidence="1 2">
    <name type="scientific">Leclercia adecarboxylata</name>
    <dbReference type="NCBI Taxonomy" id="83655"/>
    <lineage>
        <taxon>Bacteria</taxon>
        <taxon>Pseudomonadati</taxon>
        <taxon>Pseudomonadota</taxon>
        <taxon>Gammaproteobacteria</taxon>
        <taxon>Enterobacterales</taxon>
        <taxon>Enterobacteriaceae</taxon>
        <taxon>Leclercia</taxon>
    </lineage>
</organism>
<gene>
    <name evidence="1" type="ORF">CRX53_07385</name>
</gene>
<sequence>MGKKYWKQCEQCRTEYLSDLLNYSVLRKIMFLINDCNPNFCAEGRFLTFFLNFSRDGYHKLAILNPVLSFVCI</sequence>
<reference evidence="2" key="1">
    <citation type="submission" date="2017-09" db="EMBL/GenBank/DDBJ databases">
        <title>FDA dAtabase for Regulatory Grade micrObial Sequences (FDA-ARGOS): Supporting development and validation of Infectious Disease Dx tests.</title>
        <authorList>
            <person name="Minogue T."/>
            <person name="Wolcott M."/>
            <person name="Wasieloski L."/>
            <person name="Aguilar W."/>
            <person name="Moore D."/>
            <person name="Tallon L."/>
            <person name="Sadzewicz L."/>
            <person name="Ott S."/>
            <person name="Zhao X."/>
            <person name="Nagaraj S."/>
            <person name="Vavikolanu K."/>
            <person name="Aluvathingal J."/>
            <person name="Nadendla S."/>
            <person name="Sichtig H."/>
        </authorList>
    </citation>
    <scope>NUCLEOTIDE SEQUENCE [LARGE SCALE GENOMIC DNA]</scope>
    <source>
        <strain evidence="2">FDAARGOS_404</strain>
    </source>
</reference>
<evidence type="ECO:0000313" key="1">
    <source>
        <dbReference type="EMBL" id="PHH03807.1"/>
    </source>
</evidence>
<proteinExistence type="predicted"/>
<accession>A0A855EJR4</accession>